<evidence type="ECO:0000313" key="8">
    <source>
        <dbReference type="Proteomes" id="UP000642809"/>
    </source>
</evidence>
<dbReference type="GO" id="GO:0044341">
    <property type="term" value="P:sodium-dependent phosphate transport"/>
    <property type="evidence" value="ECO:0007669"/>
    <property type="project" value="InterPro"/>
</dbReference>
<dbReference type="InterPro" id="IPR003841">
    <property type="entry name" value="Na/Pi_transpt"/>
</dbReference>
<dbReference type="EMBL" id="BMYF01000019">
    <property type="protein sequence ID" value="GHB46125.1"/>
    <property type="molecule type" value="Genomic_DNA"/>
</dbReference>
<reference evidence="7" key="2">
    <citation type="submission" date="2020-09" db="EMBL/GenBank/DDBJ databases">
        <authorList>
            <person name="Sun Q."/>
            <person name="Kim S."/>
        </authorList>
    </citation>
    <scope>NUCLEOTIDE SEQUENCE</scope>
    <source>
        <strain evidence="7">KCTC 23224</strain>
    </source>
</reference>
<evidence type="ECO:0000256" key="1">
    <source>
        <dbReference type="ARBA" id="ARBA00004651"/>
    </source>
</evidence>
<keyword evidence="5 6" id="KW-0472">Membrane</keyword>
<accession>A0A8J3CZ78</accession>
<keyword evidence="8" id="KW-1185">Reference proteome</keyword>
<sequence>MKLANTEAFESPIDMSQKVGIDTVRKRVFKIAILLLGLLLFIFSIDMLSVSMTKLNSDLAREIFQATNNPFVGLFIGLLITAMVQSSSTVTAMIVAVVASGSISLQQAVPMVMGANIGTTITSTLVAFSYIMRKSEFKKALSAGVLHDVFNILTVLILFPLEIYFGLLSSASSYLTHALFENNTKYASDYAYNVIFTRPLTLWISERIGSPVVLLLLSILLVFVAIKFLSDTVFKTYISSNYTKVSKFIFKQPFWAFFYGVFFTAAVQSSTVTTSLIVPAVANRKVSLLKAFPFIIGANIGTTITAAIAALYKNEAAIALAMMHFLFNLIGALIFLPFTPLRNIPVRISTFIGTESVKTRFVGFAYILFTFFIIPFLLIYFNQDENISEMGWNDVKKNELIINAPKETIPVEPLPSAEPQN</sequence>
<evidence type="ECO:0000313" key="7">
    <source>
        <dbReference type="EMBL" id="GHB46125.1"/>
    </source>
</evidence>
<dbReference type="GO" id="GO:0005886">
    <property type="term" value="C:plasma membrane"/>
    <property type="evidence" value="ECO:0007669"/>
    <property type="project" value="UniProtKB-SubCell"/>
</dbReference>
<feature type="transmembrane region" description="Helical" evidence="6">
    <location>
        <begin position="71"/>
        <end position="99"/>
    </location>
</feature>
<evidence type="ECO:0000256" key="2">
    <source>
        <dbReference type="ARBA" id="ARBA00022475"/>
    </source>
</evidence>
<keyword evidence="4 6" id="KW-1133">Transmembrane helix</keyword>
<comment type="subcellular location">
    <subcellularLocation>
        <location evidence="1">Cell membrane</location>
        <topology evidence="1">Multi-pass membrane protein</topology>
    </subcellularLocation>
</comment>
<feature type="transmembrane region" description="Helical" evidence="6">
    <location>
        <begin position="208"/>
        <end position="229"/>
    </location>
</feature>
<feature type="transmembrane region" description="Helical" evidence="6">
    <location>
        <begin position="319"/>
        <end position="341"/>
    </location>
</feature>
<feature type="transmembrane region" description="Helical" evidence="6">
    <location>
        <begin position="361"/>
        <end position="381"/>
    </location>
</feature>
<dbReference type="AlphaFoldDB" id="A0A8J3CZ78"/>
<gene>
    <name evidence="7" type="primary">nptA</name>
    <name evidence="7" type="ORF">GCM10008106_28840</name>
</gene>
<keyword evidence="2" id="KW-1003">Cell membrane</keyword>
<reference evidence="7" key="1">
    <citation type="journal article" date="2014" name="Int. J. Syst. Evol. Microbiol.">
        <title>Complete genome sequence of Corynebacterium casei LMG S-19264T (=DSM 44701T), isolated from a smear-ripened cheese.</title>
        <authorList>
            <consortium name="US DOE Joint Genome Institute (JGI-PGF)"/>
            <person name="Walter F."/>
            <person name="Albersmeier A."/>
            <person name="Kalinowski J."/>
            <person name="Ruckert C."/>
        </authorList>
    </citation>
    <scope>NUCLEOTIDE SEQUENCE</scope>
    <source>
        <strain evidence="7">KCTC 23224</strain>
    </source>
</reference>
<feature type="transmembrane region" description="Helical" evidence="6">
    <location>
        <begin position="291"/>
        <end position="312"/>
    </location>
</feature>
<evidence type="ECO:0000256" key="6">
    <source>
        <dbReference type="SAM" id="Phobius"/>
    </source>
</evidence>
<comment type="caution">
    <text evidence="7">The sequence shown here is derived from an EMBL/GenBank/DDBJ whole genome shotgun (WGS) entry which is preliminary data.</text>
</comment>
<feature type="transmembrane region" description="Helical" evidence="6">
    <location>
        <begin position="254"/>
        <end position="279"/>
    </location>
</feature>
<feature type="transmembrane region" description="Helical" evidence="6">
    <location>
        <begin position="144"/>
        <end position="167"/>
    </location>
</feature>
<feature type="transmembrane region" description="Helical" evidence="6">
    <location>
        <begin position="111"/>
        <end position="132"/>
    </location>
</feature>
<dbReference type="PANTHER" id="PTHR10010">
    <property type="entry name" value="SOLUTE CARRIER FAMILY 34 SODIUM PHOSPHATE , MEMBER 2-RELATED"/>
    <property type="match status" value="1"/>
</dbReference>
<dbReference type="GO" id="GO:0005436">
    <property type="term" value="F:sodium:phosphate symporter activity"/>
    <property type="evidence" value="ECO:0007669"/>
    <property type="project" value="InterPro"/>
</dbReference>
<proteinExistence type="predicted"/>
<keyword evidence="3 6" id="KW-0812">Transmembrane</keyword>
<dbReference type="NCBIfam" id="NF037997">
    <property type="entry name" value="Na_Pi_symport"/>
    <property type="match status" value="2"/>
</dbReference>
<protein>
    <submittedName>
        <fullName evidence="7">Sodium:phosphate symporter</fullName>
    </submittedName>
</protein>
<name>A0A8J3CZ78_9BACT</name>
<organism evidence="7 8">
    <name type="scientific">Mongoliitalea lutea</name>
    <dbReference type="NCBI Taxonomy" id="849756"/>
    <lineage>
        <taxon>Bacteria</taxon>
        <taxon>Pseudomonadati</taxon>
        <taxon>Bacteroidota</taxon>
        <taxon>Cytophagia</taxon>
        <taxon>Cytophagales</taxon>
        <taxon>Cyclobacteriaceae</taxon>
        <taxon>Mongoliitalea</taxon>
    </lineage>
</organism>
<dbReference type="PANTHER" id="PTHR10010:SF46">
    <property type="entry name" value="SODIUM-DEPENDENT PHOSPHATE TRANSPORT PROTEIN 2B"/>
    <property type="match status" value="1"/>
</dbReference>
<evidence type="ECO:0000256" key="5">
    <source>
        <dbReference type="ARBA" id="ARBA00023136"/>
    </source>
</evidence>
<evidence type="ECO:0000256" key="4">
    <source>
        <dbReference type="ARBA" id="ARBA00022989"/>
    </source>
</evidence>
<dbReference type="Pfam" id="PF02690">
    <property type="entry name" value="Na_Pi_cotrans"/>
    <property type="match status" value="2"/>
</dbReference>
<feature type="transmembrane region" description="Helical" evidence="6">
    <location>
        <begin position="28"/>
        <end position="50"/>
    </location>
</feature>
<evidence type="ECO:0000256" key="3">
    <source>
        <dbReference type="ARBA" id="ARBA00022692"/>
    </source>
</evidence>
<dbReference type="Proteomes" id="UP000642809">
    <property type="component" value="Unassembled WGS sequence"/>
</dbReference>